<reference evidence="2 3" key="1">
    <citation type="submission" date="2020-02" db="EMBL/GenBank/DDBJ databases">
        <title>Fructobacillus sp. isolated from paper mulberry of Taiwan.</title>
        <authorList>
            <person name="Lin S.-T."/>
        </authorList>
    </citation>
    <scope>NUCLEOTIDE SEQUENCE [LARGE SCALE GENOMIC DNA]</scope>
    <source>
        <strain evidence="2 3">M1-10</strain>
    </source>
</reference>
<sequence length="163" mass="18901">MFFDFTMLAPIILPAALLLFIIYLIKKPIRRQMSQVQISFWVTLVLFTIALLILLITPKPDGHSYLWFPFFVIFSIFVQAAWNLRREKQGHPQKKRLVKEHPAIAWLCVFLPVYVGVMIFANFIPAKTFDLWWSALLLVLALFAIANLADFIGQQVAKHLDNK</sequence>
<feature type="transmembrane region" description="Helical" evidence="1">
    <location>
        <begin position="6"/>
        <end position="26"/>
    </location>
</feature>
<dbReference type="Proteomes" id="UP001519418">
    <property type="component" value="Unassembled WGS sequence"/>
</dbReference>
<feature type="transmembrane region" description="Helical" evidence="1">
    <location>
        <begin position="38"/>
        <end position="58"/>
    </location>
</feature>
<dbReference type="EMBL" id="JAAMFI010000003">
    <property type="protein sequence ID" value="MBS9335512.1"/>
    <property type="molecule type" value="Genomic_DNA"/>
</dbReference>
<keyword evidence="1" id="KW-0472">Membrane</keyword>
<evidence type="ECO:0000256" key="1">
    <source>
        <dbReference type="SAM" id="Phobius"/>
    </source>
</evidence>
<accession>A0ABS5QRF8</accession>
<comment type="caution">
    <text evidence="2">The sequence shown here is derived from an EMBL/GenBank/DDBJ whole genome shotgun (WGS) entry which is preliminary data.</text>
</comment>
<feature type="transmembrane region" description="Helical" evidence="1">
    <location>
        <begin position="64"/>
        <end position="82"/>
    </location>
</feature>
<protein>
    <submittedName>
        <fullName evidence="2">Uncharacterized protein</fullName>
    </submittedName>
</protein>
<keyword evidence="1" id="KW-1133">Transmembrane helix</keyword>
<organism evidence="2 3">
    <name type="scientific">Fructobacillus papyriferae</name>
    <dbReference type="NCBI Taxonomy" id="2713171"/>
    <lineage>
        <taxon>Bacteria</taxon>
        <taxon>Bacillati</taxon>
        <taxon>Bacillota</taxon>
        <taxon>Bacilli</taxon>
        <taxon>Lactobacillales</taxon>
        <taxon>Lactobacillaceae</taxon>
        <taxon>Fructobacillus</taxon>
    </lineage>
</organism>
<gene>
    <name evidence="2" type="ORF">G6R27_05660</name>
</gene>
<keyword evidence="1" id="KW-0812">Transmembrane</keyword>
<dbReference type="RefSeq" id="WP_213820104.1">
    <property type="nucleotide sequence ID" value="NZ_JAAMFI010000003.1"/>
</dbReference>
<feature type="transmembrane region" description="Helical" evidence="1">
    <location>
        <begin position="131"/>
        <end position="153"/>
    </location>
</feature>
<proteinExistence type="predicted"/>
<name>A0ABS5QRF8_9LACO</name>
<evidence type="ECO:0000313" key="3">
    <source>
        <dbReference type="Proteomes" id="UP001519418"/>
    </source>
</evidence>
<keyword evidence="3" id="KW-1185">Reference proteome</keyword>
<feature type="transmembrane region" description="Helical" evidence="1">
    <location>
        <begin position="103"/>
        <end position="125"/>
    </location>
</feature>
<evidence type="ECO:0000313" key="2">
    <source>
        <dbReference type="EMBL" id="MBS9335512.1"/>
    </source>
</evidence>